<dbReference type="PANTHER" id="PTHR43689:SF8">
    <property type="entry name" value="ALPHA_BETA-HYDROLASES SUPERFAMILY PROTEIN"/>
    <property type="match status" value="1"/>
</dbReference>
<dbReference type="STRING" id="391625.PPSIR1_06853"/>
<dbReference type="PANTHER" id="PTHR43689">
    <property type="entry name" value="HYDROLASE"/>
    <property type="match status" value="1"/>
</dbReference>
<dbReference type="PRINTS" id="PR00111">
    <property type="entry name" value="ABHYDROLASE"/>
</dbReference>
<keyword evidence="3" id="KW-1185">Reference proteome</keyword>
<dbReference type="InterPro" id="IPR000639">
    <property type="entry name" value="Epox_hydrolase-like"/>
</dbReference>
<dbReference type="Gene3D" id="3.40.50.1820">
    <property type="entry name" value="alpha/beta hydrolase"/>
    <property type="match status" value="1"/>
</dbReference>
<dbReference type="EMBL" id="ABCS01000024">
    <property type="protein sequence ID" value="EDM78941.1"/>
    <property type="molecule type" value="Genomic_DNA"/>
</dbReference>
<evidence type="ECO:0000313" key="2">
    <source>
        <dbReference type="EMBL" id="EDM78941.1"/>
    </source>
</evidence>
<dbReference type="SUPFAM" id="SSF53474">
    <property type="entry name" value="alpha/beta-Hydrolases"/>
    <property type="match status" value="1"/>
</dbReference>
<evidence type="ECO:0000313" key="3">
    <source>
        <dbReference type="Proteomes" id="UP000005801"/>
    </source>
</evidence>
<dbReference type="eggNOG" id="COG2267">
    <property type="taxonomic scope" value="Bacteria"/>
</dbReference>
<dbReference type="OrthoDB" id="9780765at2"/>
<gene>
    <name evidence="2" type="ORF">PPSIR1_06853</name>
</gene>
<keyword evidence="2" id="KW-0378">Hydrolase</keyword>
<keyword evidence="2" id="KW-0808">Transferase</keyword>
<dbReference type="InterPro" id="IPR000073">
    <property type="entry name" value="AB_hydrolase_1"/>
</dbReference>
<accession>A6G529</accession>
<organism evidence="2 3">
    <name type="scientific">Plesiocystis pacifica SIR-1</name>
    <dbReference type="NCBI Taxonomy" id="391625"/>
    <lineage>
        <taxon>Bacteria</taxon>
        <taxon>Pseudomonadati</taxon>
        <taxon>Myxococcota</taxon>
        <taxon>Polyangia</taxon>
        <taxon>Nannocystales</taxon>
        <taxon>Nannocystaceae</taxon>
        <taxon>Plesiocystis</taxon>
    </lineage>
</organism>
<dbReference type="GO" id="GO:0016787">
    <property type="term" value="F:hydrolase activity"/>
    <property type="evidence" value="ECO:0007669"/>
    <property type="project" value="UniProtKB-KW"/>
</dbReference>
<feature type="domain" description="AB hydrolase-1" evidence="1">
    <location>
        <begin position="29"/>
        <end position="289"/>
    </location>
</feature>
<proteinExistence type="predicted"/>
<keyword evidence="2" id="KW-0012">Acyltransferase</keyword>
<reference evidence="2 3" key="1">
    <citation type="submission" date="2007-06" db="EMBL/GenBank/DDBJ databases">
        <authorList>
            <person name="Shimkets L."/>
            <person name="Ferriera S."/>
            <person name="Johnson J."/>
            <person name="Kravitz S."/>
            <person name="Beeson K."/>
            <person name="Sutton G."/>
            <person name="Rogers Y.-H."/>
            <person name="Friedman R."/>
            <person name="Frazier M."/>
            <person name="Venter J.C."/>
        </authorList>
    </citation>
    <scope>NUCLEOTIDE SEQUENCE [LARGE SCALE GENOMIC DNA]</scope>
    <source>
        <strain evidence="2 3">SIR-1</strain>
    </source>
</reference>
<comment type="caution">
    <text evidence="2">The sequence shown here is derived from an EMBL/GenBank/DDBJ whole genome shotgun (WGS) entry which is preliminary data.</text>
</comment>
<dbReference type="RefSeq" id="WP_006971828.1">
    <property type="nucleotide sequence ID" value="NZ_ABCS01000024.1"/>
</dbReference>
<dbReference type="GO" id="GO:0016746">
    <property type="term" value="F:acyltransferase activity"/>
    <property type="evidence" value="ECO:0007669"/>
    <property type="project" value="UniProtKB-KW"/>
</dbReference>
<dbReference type="InterPro" id="IPR029058">
    <property type="entry name" value="AB_hydrolase_fold"/>
</dbReference>
<dbReference type="Pfam" id="PF12697">
    <property type="entry name" value="Abhydrolase_6"/>
    <property type="match status" value="1"/>
</dbReference>
<sequence>MSFQVSTHGLRICVHEWRPVPGPRTDATVLCLSSTGLSGKQWRRLAKRLSRAGYRVLAPDFIAYGESAPWPANEEFETTHDVELVQAVLRTCEGEGPVHLVGHSYGGRVGLRAAVEAVEALEATHERSALATRLRSIALYEPTCFGVLRSTGATEALSELDQYNTDGRFLDPTFGVTEAWVERFLDYWSGPGTWAELGPEQRRPWLAARRKMFQEVRETALDALPLSRYLRTLAKAGLPLLTLAGSDSPRSGRDCSRILARAWPRELARYVELEGVGHMGPVMAPVEVSRLITDFILAADDELGEELVETLS</sequence>
<dbReference type="ESTHER" id="9delt-a6g529">
    <property type="family name" value="6_AlphaBeta_hydrolase"/>
</dbReference>
<name>A6G529_9BACT</name>
<dbReference type="PRINTS" id="PR00412">
    <property type="entry name" value="EPOXHYDRLASE"/>
</dbReference>
<dbReference type="Proteomes" id="UP000005801">
    <property type="component" value="Unassembled WGS sequence"/>
</dbReference>
<dbReference type="AlphaFoldDB" id="A6G529"/>
<protein>
    <submittedName>
        <fullName evidence="2">Predicted Hydrolase or acyltransferase (Alpha/beta hydrolase superfamily) protein</fullName>
    </submittedName>
</protein>
<evidence type="ECO:0000259" key="1">
    <source>
        <dbReference type="Pfam" id="PF12697"/>
    </source>
</evidence>